<reference evidence="2 4" key="2">
    <citation type="submission" date="2018-11" db="EMBL/GenBank/DDBJ databases">
        <authorList>
            <consortium name="Pathogen Informatics"/>
        </authorList>
    </citation>
    <scope>NUCLEOTIDE SEQUENCE [LARGE SCALE GENOMIC DNA]</scope>
</reference>
<dbReference type="STRING" id="318479.A0A0N4U0N6"/>
<evidence type="ECO:0000313" key="4">
    <source>
        <dbReference type="Proteomes" id="UP000274756"/>
    </source>
</evidence>
<dbReference type="EMBL" id="UYYG01001150">
    <property type="protein sequence ID" value="VDN54509.1"/>
    <property type="molecule type" value="Genomic_DNA"/>
</dbReference>
<organism evidence="3 5">
    <name type="scientific">Dracunculus medinensis</name>
    <name type="common">Guinea worm</name>
    <dbReference type="NCBI Taxonomy" id="318479"/>
    <lineage>
        <taxon>Eukaryota</taxon>
        <taxon>Metazoa</taxon>
        <taxon>Ecdysozoa</taxon>
        <taxon>Nematoda</taxon>
        <taxon>Chromadorea</taxon>
        <taxon>Rhabditida</taxon>
        <taxon>Spirurina</taxon>
        <taxon>Dracunculoidea</taxon>
        <taxon>Dracunculidae</taxon>
        <taxon>Dracunculus</taxon>
    </lineage>
</organism>
<protein>
    <submittedName>
        <fullName evidence="5">Non-specific serine/threonine protein kinase</fullName>
    </submittedName>
</protein>
<name>A0A0N4U0N6_DRAME</name>
<proteinExistence type="predicted"/>
<evidence type="ECO:0000313" key="5">
    <source>
        <dbReference type="WBParaSite" id="DME_0000012201-mRNA-1"/>
    </source>
</evidence>
<gene>
    <name evidence="2" type="ORF">DME_LOCUS4482</name>
</gene>
<evidence type="ECO:0000313" key="2">
    <source>
        <dbReference type="EMBL" id="VDN54509.1"/>
    </source>
</evidence>
<accession>A0A0N4U0N6</accession>
<dbReference type="WBParaSite" id="DME_0000012201-mRNA-1">
    <property type="protein sequence ID" value="DME_0000012201-mRNA-1"/>
    <property type="gene ID" value="DME_0000012201"/>
</dbReference>
<dbReference type="Proteomes" id="UP000274756">
    <property type="component" value="Unassembled WGS sequence"/>
</dbReference>
<sequence>MVYLHYFWTSDLVKRKKKEISRELCKKAGILDRRSISRSSQTVATTTDSISVVKSRCFEKGKSGQTSLSTSKSFYDRRAFFSKRDHKALSNASNHQFGNNESSVISVAGKSFLRHIICGEVESDDVEKDFQKKTNDRSCRIDTLAQCDVFRPLEHRRITSSQSAFTISKSFENQSKNSIYFDRSDGLSSSKFKESHSAPFLRTFKPLKSTIAESIQQNVSKLNGLSLNLNAGLTKPALKPKPLALRRERSDLTAGCVRRIANNSDQNGGTLMRKALIPPQVCLDEKALKNCLEELKRKRFPFSTKQQIDFKLSNKCCEQQSPSKATAVPNEKGKNFSPVFRPNNPSFTRSDQHRLSVPNLADLTHNLNGNTANSGIAMTAKALTSKLGRNPGTGELQTINEGLITPVVRRKQYLNDITTATAIINAPANEIYNMKPSPPYRKSNKESAMNFNINVDSKNDTAAVVEHEFTKKYVFLKLVV</sequence>
<keyword evidence="4" id="KW-1185">Reference proteome</keyword>
<dbReference type="Proteomes" id="UP000038040">
    <property type="component" value="Unplaced"/>
</dbReference>
<feature type="region of interest" description="Disordered" evidence="1">
    <location>
        <begin position="321"/>
        <end position="352"/>
    </location>
</feature>
<dbReference type="OrthoDB" id="21085at2759"/>
<dbReference type="AlphaFoldDB" id="A0A0N4U0N6"/>
<evidence type="ECO:0000313" key="3">
    <source>
        <dbReference type="Proteomes" id="UP000038040"/>
    </source>
</evidence>
<reference evidence="5" key="1">
    <citation type="submission" date="2017-02" db="UniProtKB">
        <authorList>
            <consortium name="WormBaseParasite"/>
        </authorList>
    </citation>
    <scope>IDENTIFICATION</scope>
</reference>
<evidence type="ECO:0000256" key="1">
    <source>
        <dbReference type="SAM" id="MobiDB-lite"/>
    </source>
</evidence>